<evidence type="ECO:0000313" key="8">
    <source>
        <dbReference type="EMBL" id="RZS99454.1"/>
    </source>
</evidence>
<dbReference type="InterPro" id="IPR002470">
    <property type="entry name" value="Peptidase_S9A"/>
</dbReference>
<proteinExistence type="predicted"/>
<comment type="caution">
    <text evidence="8">The sequence shown here is derived from an EMBL/GenBank/DDBJ whole genome shotgun (WGS) entry which is preliminary data.</text>
</comment>
<evidence type="ECO:0000313" key="9">
    <source>
        <dbReference type="Proteomes" id="UP000292262"/>
    </source>
</evidence>
<dbReference type="Pfam" id="PF00326">
    <property type="entry name" value="Peptidase_S9"/>
    <property type="match status" value="1"/>
</dbReference>
<comment type="catalytic activity">
    <reaction evidence="1">
        <text>Hydrolysis of Pro-|-Xaa &gt;&gt; Ala-|-Xaa in oligopeptides.</text>
        <dbReference type="EC" id="3.4.21.26"/>
    </reaction>
</comment>
<dbReference type="SUPFAM" id="SSF53474">
    <property type="entry name" value="alpha/beta-Hydrolases"/>
    <property type="match status" value="1"/>
</dbReference>
<keyword evidence="5" id="KW-0720">Serine protease</keyword>
<dbReference type="GO" id="GO:0005829">
    <property type="term" value="C:cytosol"/>
    <property type="evidence" value="ECO:0007669"/>
    <property type="project" value="TreeGrafter"/>
</dbReference>
<dbReference type="RefSeq" id="WP_130285292.1">
    <property type="nucleotide sequence ID" value="NZ_SGXE01000001.1"/>
</dbReference>
<accession>A0A4Q7PG33</accession>
<evidence type="ECO:0000259" key="7">
    <source>
        <dbReference type="Pfam" id="PF02897"/>
    </source>
</evidence>
<evidence type="ECO:0000256" key="4">
    <source>
        <dbReference type="ARBA" id="ARBA00022801"/>
    </source>
</evidence>
<dbReference type="InterPro" id="IPR029058">
    <property type="entry name" value="AB_hydrolase_fold"/>
</dbReference>
<dbReference type="Pfam" id="PF02897">
    <property type="entry name" value="Peptidase_S9_N"/>
    <property type="match status" value="1"/>
</dbReference>
<dbReference type="PANTHER" id="PTHR42881:SF2">
    <property type="entry name" value="PROLYL ENDOPEPTIDASE"/>
    <property type="match status" value="1"/>
</dbReference>
<dbReference type="InterPro" id="IPR023302">
    <property type="entry name" value="Pept_S9A_N"/>
</dbReference>
<organism evidence="8 9">
    <name type="scientific">Aquimarina brevivitae</name>
    <dbReference type="NCBI Taxonomy" id="323412"/>
    <lineage>
        <taxon>Bacteria</taxon>
        <taxon>Pseudomonadati</taxon>
        <taxon>Bacteroidota</taxon>
        <taxon>Flavobacteriia</taxon>
        <taxon>Flavobacteriales</taxon>
        <taxon>Flavobacteriaceae</taxon>
        <taxon>Aquimarina</taxon>
    </lineage>
</organism>
<dbReference type="AlphaFoldDB" id="A0A4Q7PG33"/>
<reference evidence="8 9" key="1">
    <citation type="submission" date="2019-02" db="EMBL/GenBank/DDBJ databases">
        <title>Genomic Encyclopedia of Type Strains, Phase IV (KMG-IV): sequencing the most valuable type-strain genomes for metagenomic binning, comparative biology and taxonomic classification.</title>
        <authorList>
            <person name="Goeker M."/>
        </authorList>
    </citation>
    <scope>NUCLEOTIDE SEQUENCE [LARGE SCALE GENOMIC DNA]</scope>
    <source>
        <strain evidence="8 9">DSM 17196</strain>
    </source>
</reference>
<dbReference type="InterPro" id="IPR001375">
    <property type="entry name" value="Peptidase_S9_cat"/>
</dbReference>
<dbReference type="GO" id="GO:0070012">
    <property type="term" value="F:oligopeptidase activity"/>
    <property type="evidence" value="ECO:0007669"/>
    <property type="project" value="TreeGrafter"/>
</dbReference>
<sequence length="716" mass="81843">MNHKLSILLLSLLFIQCNQRSQPLNTSNIVDDYYGQQITDPYRWMENLKDSTVIEWLKLQKKTAEQTLKENPGFTKLFQSIKKHSNEGEPILSKVNITDQDQYFYLKRLPDEKTAKLYTRNTFTGEERLLYDPKAYQPESPDSYTINYIQPNWDGSKIVLGFTKNDKEYADLLVLDVASKKLMPGIAKNALPNSFGGVEWLPDNYGFIYTYSAITDTNHKSHGLNRELRLNSINKGFLGGQDFFSGEINKSDLPIPYFTNQNNKYILAAIAKVDAYRDTYYLKIGNFYNKIRNWKKLFSKEDKIKEFLLFGSDLYFRTAKDASNFKLCKTNLDDPDFENPQILVDEDKERVISDFAVTKEGVYYVKTKNGVEARLFFKSHHKENSIEINLPKPAGAINLSSKGIDYSEVWVELEGWTSYEERYLYDFTTLKFIPQNMVPVSSYKVLDDVRVEEIEVPSHDGVLVPLSIIYKEGTKLNGKNRVLINAYGGFKWSNSPYLYPYLLYWLQEGGIYAIAHVRGGGEKGDDWHKGGYKTTKPNSWKDLIACTEHLIAKDYTTHDKIALWGASAGGITIGRAITERSELFKAAFIRVGVLNTLRNEFGPSGKSHIKEFGTVKDSTEFKGLLAMDAYHHIKERAKYPALYLTAGMNDVRVPAWQPAKFAARLINEGHPDNIVLLDTDFEGGHGFEASPDKANLELAKVMTFLLWQTGHPEYQP</sequence>
<dbReference type="PRINTS" id="PR00862">
    <property type="entry name" value="PROLIGOPTASE"/>
</dbReference>
<dbReference type="GO" id="GO:0004252">
    <property type="term" value="F:serine-type endopeptidase activity"/>
    <property type="evidence" value="ECO:0007669"/>
    <property type="project" value="UniProtKB-EC"/>
</dbReference>
<dbReference type="EMBL" id="SGXE01000001">
    <property type="protein sequence ID" value="RZS99454.1"/>
    <property type="molecule type" value="Genomic_DNA"/>
</dbReference>
<dbReference type="Proteomes" id="UP000292262">
    <property type="component" value="Unassembled WGS sequence"/>
</dbReference>
<dbReference type="OrthoDB" id="9801421at2"/>
<evidence type="ECO:0000256" key="1">
    <source>
        <dbReference type="ARBA" id="ARBA00001070"/>
    </source>
</evidence>
<keyword evidence="3" id="KW-0645">Protease</keyword>
<dbReference type="EC" id="3.4.21.26" evidence="2"/>
<name>A0A4Q7PG33_9FLAO</name>
<feature type="domain" description="Peptidase S9A N-terminal" evidence="7">
    <location>
        <begin position="28"/>
        <end position="429"/>
    </location>
</feature>
<evidence type="ECO:0000256" key="3">
    <source>
        <dbReference type="ARBA" id="ARBA00022670"/>
    </source>
</evidence>
<dbReference type="Gene3D" id="3.40.50.1820">
    <property type="entry name" value="alpha/beta hydrolase"/>
    <property type="match status" value="1"/>
</dbReference>
<dbReference type="Gene3D" id="2.130.10.120">
    <property type="entry name" value="Prolyl oligopeptidase, N-terminal domain"/>
    <property type="match status" value="1"/>
</dbReference>
<dbReference type="SUPFAM" id="SSF50993">
    <property type="entry name" value="Peptidase/esterase 'gauge' domain"/>
    <property type="match status" value="1"/>
</dbReference>
<keyword evidence="9" id="KW-1185">Reference proteome</keyword>
<gene>
    <name evidence="8" type="ORF">EV197_0664</name>
</gene>
<evidence type="ECO:0000256" key="2">
    <source>
        <dbReference type="ARBA" id="ARBA00011897"/>
    </source>
</evidence>
<evidence type="ECO:0000259" key="6">
    <source>
        <dbReference type="Pfam" id="PF00326"/>
    </source>
</evidence>
<evidence type="ECO:0000256" key="5">
    <source>
        <dbReference type="ARBA" id="ARBA00022825"/>
    </source>
</evidence>
<feature type="domain" description="Peptidase S9 prolyl oligopeptidase catalytic" evidence="6">
    <location>
        <begin position="503"/>
        <end position="710"/>
    </location>
</feature>
<keyword evidence="4" id="KW-0378">Hydrolase</keyword>
<protein>
    <recommendedName>
        <fullName evidence="2">prolyl oligopeptidase</fullName>
        <ecNumber evidence="2">3.4.21.26</ecNumber>
    </recommendedName>
</protein>
<dbReference type="PANTHER" id="PTHR42881">
    <property type="entry name" value="PROLYL ENDOPEPTIDASE"/>
    <property type="match status" value="1"/>
</dbReference>
<dbReference type="GO" id="GO:0006508">
    <property type="term" value="P:proteolysis"/>
    <property type="evidence" value="ECO:0007669"/>
    <property type="project" value="UniProtKB-KW"/>
</dbReference>
<dbReference type="InterPro" id="IPR051167">
    <property type="entry name" value="Prolyl_oligopep/macrocyclase"/>
</dbReference>